<gene>
    <name evidence="5" type="ORF">BC739_001450</name>
</gene>
<feature type="domain" description="DDE Tnp4" evidence="4">
    <location>
        <begin position="12"/>
        <end position="117"/>
    </location>
</feature>
<reference evidence="5 6" key="1">
    <citation type="submission" date="2020-08" db="EMBL/GenBank/DDBJ databases">
        <title>Genomic Encyclopedia of Archaeal and Bacterial Type Strains, Phase II (KMG-II): from individual species to whole genera.</title>
        <authorList>
            <person name="Goeker M."/>
        </authorList>
    </citation>
    <scope>NUCLEOTIDE SEQUENCE [LARGE SCALE GENOMIC DNA]</scope>
    <source>
        <strain evidence="5 6">DSM 43850</strain>
    </source>
</reference>
<comment type="cofactor">
    <cofactor evidence="1">
        <name>a divalent metal cation</name>
        <dbReference type="ChEBI" id="CHEBI:60240"/>
    </cofactor>
</comment>
<dbReference type="Proteomes" id="UP000517916">
    <property type="component" value="Unassembled WGS sequence"/>
</dbReference>
<sequence length="139" mass="15255">MSRIQLLAYAILDGTLILIDRAHRQKPYHYGKHRRHGVCVQIITDAARRLVWASAALPGPTHDLTAARAHGIIAALTSAKVLSFTDKAYQGAGKTVRTPVKRHQYRLKLSTRQKACTKPTLASAPAANEPSRPSRPGRC</sequence>
<proteinExistence type="predicted"/>
<evidence type="ECO:0000256" key="1">
    <source>
        <dbReference type="ARBA" id="ARBA00001968"/>
    </source>
</evidence>
<evidence type="ECO:0000313" key="5">
    <source>
        <dbReference type="EMBL" id="MBA8924253.1"/>
    </source>
</evidence>
<dbReference type="Pfam" id="PF13359">
    <property type="entry name" value="DDE_Tnp_4"/>
    <property type="match status" value="1"/>
</dbReference>
<dbReference type="InterPro" id="IPR027806">
    <property type="entry name" value="HARBI1_dom"/>
</dbReference>
<evidence type="ECO:0000256" key="2">
    <source>
        <dbReference type="ARBA" id="ARBA00022723"/>
    </source>
</evidence>
<keyword evidence="2" id="KW-0479">Metal-binding</keyword>
<feature type="region of interest" description="Disordered" evidence="3">
    <location>
        <begin position="118"/>
        <end position="139"/>
    </location>
</feature>
<name>A0ABR6BBK1_9PSEU</name>
<dbReference type="EMBL" id="JACJID010000001">
    <property type="protein sequence ID" value="MBA8924253.1"/>
    <property type="molecule type" value="Genomic_DNA"/>
</dbReference>
<accession>A0ABR6BBK1</accession>
<keyword evidence="6" id="KW-1185">Reference proteome</keyword>
<evidence type="ECO:0000313" key="6">
    <source>
        <dbReference type="Proteomes" id="UP000517916"/>
    </source>
</evidence>
<organism evidence="5 6">
    <name type="scientific">Kutzneria viridogrisea</name>
    <dbReference type="NCBI Taxonomy" id="47990"/>
    <lineage>
        <taxon>Bacteria</taxon>
        <taxon>Bacillati</taxon>
        <taxon>Actinomycetota</taxon>
        <taxon>Actinomycetes</taxon>
        <taxon>Pseudonocardiales</taxon>
        <taxon>Pseudonocardiaceae</taxon>
        <taxon>Kutzneria</taxon>
    </lineage>
</organism>
<evidence type="ECO:0000259" key="4">
    <source>
        <dbReference type="Pfam" id="PF13359"/>
    </source>
</evidence>
<evidence type="ECO:0000256" key="3">
    <source>
        <dbReference type="SAM" id="MobiDB-lite"/>
    </source>
</evidence>
<protein>
    <recommendedName>
        <fullName evidence="4">DDE Tnp4 domain-containing protein</fullName>
    </recommendedName>
</protein>
<comment type="caution">
    <text evidence="5">The sequence shown here is derived from an EMBL/GenBank/DDBJ whole genome shotgun (WGS) entry which is preliminary data.</text>
</comment>